<sequence length="76" mass="8189">MSAASSWPVPTSPHLHRSFYSEFATAQVMFVPKWCVAVVLAWLVHVSSGLPAMAELAKRIAEPPTPAGFDGPLPGW</sequence>
<keyword evidence="3" id="KW-1185">Reference proteome</keyword>
<reference evidence="3" key="2">
    <citation type="submission" date="2015-01" db="EMBL/GenBank/DDBJ databases">
        <title>Evolutionary Origins and Diversification of the Mycorrhizal Mutualists.</title>
        <authorList>
            <consortium name="DOE Joint Genome Institute"/>
            <consortium name="Mycorrhizal Genomics Consortium"/>
            <person name="Kohler A."/>
            <person name="Kuo A."/>
            <person name="Nagy L.G."/>
            <person name="Floudas D."/>
            <person name="Copeland A."/>
            <person name="Barry K.W."/>
            <person name="Cichocki N."/>
            <person name="Veneault-Fourrey C."/>
            <person name="LaButti K."/>
            <person name="Lindquist E.A."/>
            <person name="Lipzen A."/>
            <person name="Lundell T."/>
            <person name="Morin E."/>
            <person name="Murat C."/>
            <person name="Riley R."/>
            <person name="Ohm R."/>
            <person name="Sun H."/>
            <person name="Tunlid A."/>
            <person name="Henrissat B."/>
            <person name="Grigoriev I.V."/>
            <person name="Hibbett D.S."/>
            <person name="Martin F."/>
        </authorList>
    </citation>
    <scope>NUCLEOTIDE SEQUENCE [LARGE SCALE GENOMIC DNA]</scope>
    <source>
        <strain evidence="3">Foug A</strain>
    </source>
</reference>
<evidence type="ECO:0000313" key="3">
    <source>
        <dbReference type="Proteomes" id="UP000053989"/>
    </source>
</evidence>
<name>A0A0C3EFA8_9AGAM</name>
<accession>A0A0C3EFA8</accession>
<organism evidence="2 3">
    <name type="scientific">Scleroderma citrinum Foug A</name>
    <dbReference type="NCBI Taxonomy" id="1036808"/>
    <lineage>
        <taxon>Eukaryota</taxon>
        <taxon>Fungi</taxon>
        <taxon>Dikarya</taxon>
        <taxon>Basidiomycota</taxon>
        <taxon>Agaricomycotina</taxon>
        <taxon>Agaricomycetes</taxon>
        <taxon>Agaricomycetidae</taxon>
        <taxon>Boletales</taxon>
        <taxon>Sclerodermatineae</taxon>
        <taxon>Sclerodermataceae</taxon>
        <taxon>Scleroderma</taxon>
    </lineage>
</organism>
<dbReference type="InParanoid" id="A0A0C3EFA8"/>
<dbReference type="HOGENOM" id="CLU_2655869_0_0_1"/>
<keyword evidence="1" id="KW-1133">Transmembrane helix</keyword>
<keyword evidence="1" id="KW-0472">Membrane</keyword>
<dbReference type="AlphaFoldDB" id="A0A0C3EFA8"/>
<dbReference type="Proteomes" id="UP000053989">
    <property type="component" value="Unassembled WGS sequence"/>
</dbReference>
<protein>
    <submittedName>
        <fullName evidence="2">Uncharacterized protein</fullName>
    </submittedName>
</protein>
<keyword evidence="1" id="KW-0812">Transmembrane</keyword>
<feature type="transmembrane region" description="Helical" evidence="1">
    <location>
        <begin position="23"/>
        <end position="44"/>
    </location>
</feature>
<reference evidence="2 3" key="1">
    <citation type="submission" date="2014-04" db="EMBL/GenBank/DDBJ databases">
        <authorList>
            <consortium name="DOE Joint Genome Institute"/>
            <person name="Kuo A."/>
            <person name="Kohler A."/>
            <person name="Nagy L.G."/>
            <person name="Floudas D."/>
            <person name="Copeland A."/>
            <person name="Barry K.W."/>
            <person name="Cichocki N."/>
            <person name="Veneault-Fourrey C."/>
            <person name="LaButti K."/>
            <person name="Lindquist E.A."/>
            <person name="Lipzen A."/>
            <person name="Lundell T."/>
            <person name="Morin E."/>
            <person name="Murat C."/>
            <person name="Sun H."/>
            <person name="Tunlid A."/>
            <person name="Henrissat B."/>
            <person name="Grigoriev I.V."/>
            <person name="Hibbett D.S."/>
            <person name="Martin F."/>
            <person name="Nordberg H.P."/>
            <person name="Cantor M.N."/>
            <person name="Hua S.X."/>
        </authorList>
    </citation>
    <scope>NUCLEOTIDE SEQUENCE [LARGE SCALE GENOMIC DNA]</scope>
    <source>
        <strain evidence="2 3">Foug A</strain>
    </source>
</reference>
<dbReference type="EMBL" id="KN822014">
    <property type="protein sequence ID" value="KIM67009.1"/>
    <property type="molecule type" value="Genomic_DNA"/>
</dbReference>
<gene>
    <name evidence="2" type="ORF">SCLCIDRAFT_21358</name>
</gene>
<evidence type="ECO:0000256" key="1">
    <source>
        <dbReference type="SAM" id="Phobius"/>
    </source>
</evidence>
<proteinExistence type="predicted"/>
<evidence type="ECO:0000313" key="2">
    <source>
        <dbReference type="EMBL" id="KIM67009.1"/>
    </source>
</evidence>